<dbReference type="Proteomes" id="UP000729913">
    <property type="component" value="Unassembled WGS sequence"/>
</dbReference>
<sequence length="679" mass="75219">MTQNPISLQVSLPEMLDLALGTPETIISSLKSGPSIYLHEYSITDSAGNVIKRTHAAEAPAVAAEIYTVDSKTSADLEGPNANLASSDSDIKETKGIKQSIGVGIEDSRQSVIFVEPIKDGAVPSALGFKKINETVEKLEKQFRALEELATNPEIIERIKTSRPDPLTDMWSMININKRLDASEQGISKSTYISLNEKQDSVSNSIIDNYTNSNDRLTKLEMDLTNIAEEIMKMKEMLDVRDKPELPQEQIAFSEEIPLNIKQEFYSDSDDMSGLMRDSETYSVDNNKLPSLTSQADQVETRNAKTERKFSPQLSAVSGLATAGSASGEDKALIKSNLSDISSSVLNELKLEMAALKSEVIQTKQDIEELRHEVTQLIDPSTEPLPEKSIETESDVRTRINEIISSISKSSNSKRSSSGNKDPVDPKYSSSFIVVEESSSKASNTSLPGSKEIGITDSHFTNEDNKRKSKSMGTIKSSRDSRSPNFDEDIKNLASRILTLEQKIQTIDNNRKVSESSHADGIQGLVMKIQEIQHDIEDIRQVGVMVTKEKEKSNILIEQIDLLKILKADKEDLEDALTDKADIEIVNRKLKNIFEKEKYCGGSHTITTAQQRVMRAGPCPSEWTPQILNPEMSLSPRPIVCKPEKNVCCSAFNDQLAASKDLLGRQDSNKNQSVILFFH</sequence>
<dbReference type="PANTHER" id="PTHR47080">
    <property type="entry name" value="CHROMOSOME 16 OPEN READING FRAME 96"/>
    <property type="match status" value="1"/>
</dbReference>
<gene>
    <name evidence="3" type="ORF">G9C98_007302</name>
</gene>
<feature type="compositionally biased region" description="Low complexity" evidence="2">
    <location>
        <begin position="401"/>
        <end position="418"/>
    </location>
</feature>
<organism evidence="3 4">
    <name type="scientific">Cotesia typhae</name>
    <dbReference type="NCBI Taxonomy" id="2053667"/>
    <lineage>
        <taxon>Eukaryota</taxon>
        <taxon>Metazoa</taxon>
        <taxon>Ecdysozoa</taxon>
        <taxon>Arthropoda</taxon>
        <taxon>Hexapoda</taxon>
        <taxon>Insecta</taxon>
        <taxon>Pterygota</taxon>
        <taxon>Neoptera</taxon>
        <taxon>Endopterygota</taxon>
        <taxon>Hymenoptera</taxon>
        <taxon>Apocrita</taxon>
        <taxon>Ichneumonoidea</taxon>
        <taxon>Braconidae</taxon>
        <taxon>Microgastrinae</taxon>
        <taxon>Cotesia</taxon>
    </lineage>
</organism>
<proteinExistence type="predicted"/>
<evidence type="ECO:0000256" key="1">
    <source>
        <dbReference type="SAM" id="Coils"/>
    </source>
</evidence>
<keyword evidence="1" id="KW-0175">Coiled coil</keyword>
<evidence type="ECO:0000313" key="4">
    <source>
        <dbReference type="Proteomes" id="UP000729913"/>
    </source>
</evidence>
<feature type="coiled-coil region" evidence="1">
    <location>
        <begin position="346"/>
        <end position="373"/>
    </location>
</feature>
<comment type="caution">
    <text evidence="3">The sequence shown here is derived from an EMBL/GenBank/DDBJ whole genome shotgun (WGS) entry which is preliminary data.</text>
</comment>
<evidence type="ECO:0000256" key="2">
    <source>
        <dbReference type="SAM" id="MobiDB-lite"/>
    </source>
</evidence>
<dbReference type="PANTHER" id="PTHR47080:SF1">
    <property type="entry name" value="CHROMOSOME 16 OPEN READING FRAME 96"/>
    <property type="match status" value="1"/>
</dbReference>
<name>A0A8J5RKV6_9HYME</name>
<dbReference type="AlphaFoldDB" id="A0A8J5RKV6"/>
<dbReference type="EMBL" id="JAAOIC020000005">
    <property type="protein sequence ID" value="KAG8041994.1"/>
    <property type="molecule type" value="Genomic_DNA"/>
</dbReference>
<protein>
    <submittedName>
        <fullName evidence="3">Uncharacterized protein</fullName>
    </submittedName>
</protein>
<reference evidence="3" key="1">
    <citation type="submission" date="2020-03" db="EMBL/GenBank/DDBJ databases">
        <authorList>
            <person name="Chebbi M.A."/>
            <person name="Drezen J.M."/>
        </authorList>
    </citation>
    <scope>NUCLEOTIDE SEQUENCE</scope>
    <source>
        <tissue evidence="3">Whole body</tissue>
    </source>
</reference>
<reference evidence="3" key="2">
    <citation type="submission" date="2021-04" db="EMBL/GenBank/DDBJ databases">
        <title>Genome-wide patterns of bracovirus chromosomal integration into multiple host tissues during parasitism.</title>
        <authorList>
            <person name="Chebbi M.A.C."/>
        </authorList>
    </citation>
    <scope>NUCLEOTIDE SEQUENCE</scope>
    <source>
        <tissue evidence="3">Whole body</tissue>
    </source>
</reference>
<accession>A0A8J5RKV6</accession>
<keyword evidence="4" id="KW-1185">Reference proteome</keyword>
<dbReference type="OrthoDB" id="5981048at2759"/>
<evidence type="ECO:0000313" key="3">
    <source>
        <dbReference type="EMBL" id="KAG8041994.1"/>
    </source>
</evidence>
<feature type="region of interest" description="Disordered" evidence="2">
    <location>
        <begin position="439"/>
        <end position="488"/>
    </location>
</feature>
<feature type="region of interest" description="Disordered" evidence="2">
    <location>
        <begin position="377"/>
        <end position="427"/>
    </location>
</feature>
<feature type="compositionally biased region" description="Basic and acidic residues" evidence="2">
    <location>
        <begin position="385"/>
        <end position="400"/>
    </location>
</feature>